<feature type="transmembrane region" description="Helical" evidence="5">
    <location>
        <begin position="65"/>
        <end position="82"/>
    </location>
</feature>
<feature type="transmembrane region" description="Helical" evidence="5">
    <location>
        <begin position="94"/>
        <end position="118"/>
    </location>
</feature>
<dbReference type="PANTHER" id="PTHR11785">
    <property type="entry name" value="AMINO ACID TRANSPORTER"/>
    <property type="match status" value="1"/>
</dbReference>
<dbReference type="InterPro" id="IPR002293">
    <property type="entry name" value="AA/rel_permease1"/>
</dbReference>
<sequence length="350" mass="38448">MMPESGGEQVYLQTSYSRPRDLMPFLFCWVMILCIRPGSEAADCIVVSKYIMFPFNSGLNQNVVQQRLIAMAAISLITAINISNTRIAILIHDVITVLKIAVVTIIALTGVLIAVQLVKIDNRPNNFAHPFAGTDNRPGSYASACFRVFFAYDGWNNLNYSVAELKDPEKCLPRASAMGVGLVTILFLAANFAYFTVVPLDKIVSSSELLAGQFFIAVFGDFVGSKIFPVLLAMSALGAVSAMAFSASRIILASAKAGIIPKSEYLSAVHPYFKTPTRAFILNWALSMILIAIPPSEDAFDFLLELVGYPQWVFYGKRKLSSNCEEWKSMLCLIIRFSSCRIAPPAHPTT</sequence>
<keyword evidence="4 5" id="KW-0472">Membrane</keyword>
<keyword evidence="3 5" id="KW-1133">Transmembrane helix</keyword>
<evidence type="ECO:0008006" key="7">
    <source>
        <dbReference type="Google" id="ProtNLM"/>
    </source>
</evidence>
<accession>A0A0H5R2W4</accession>
<evidence type="ECO:0000256" key="5">
    <source>
        <dbReference type="SAM" id="Phobius"/>
    </source>
</evidence>
<dbReference type="Gene3D" id="1.20.1740.10">
    <property type="entry name" value="Amino acid/polyamine transporter I"/>
    <property type="match status" value="1"/>
</dbReference>
<proteinExistence type="predicted"/>
<evidence type="ECO:0000256" key="4">
    <source>
        <dbReference type="ARBA" id="ARBA00023136"/>
    </source>
</evidence>
<dbReference type="PIRSF" id="PIRSF006060">
    <property type="entry name" value="AA_transporter"/>
    <property type="match status" value="1"/>
</dbReference>
<dbReference type="AlphaFoldDB" id="A0A0H5R2W4"/>
<evidence type="ECO:0000256" key="1">
    <source>
        <dbReference type="ARBA" id="ARBA00004141"/>
    </source>
</evidence>
<dbReference type="GO" id="GO:0016020">
    <property type="term" value="C:membrane"/>
    <property type="evidence" value="ECO:0007669"/>
    <property type="project" value="UniProtKB-SubCell"/>
</dbReference>
<organism evidence="6">
    <name type="scientific">Spongospora subterranea</name>
    <dbReference type="NCBI Taxonomy" id="70186"/>
    <lineage>
        <taxon>Eukaryota</taxon>
        <taxon>Sar</taxon>
        <taxon>Rhizaria</taxon>
        <taxon>Endomyxa</taxon>
        <taxon>Phytomyxea</taxon>
        <taxon>Plasmodiophorida</taxon>
        <taxon>Plasmodiophoridae</taxon>
        <taxon>Spongospora</taxon>
    </lineage>
</organism>
<feature type="transmembrane region" description="Helical" evidence="5">
    <location>
        <begin position="175"/>
        <end position="197"/>
    </location>
</feature>
<comment type="subcellular location">
    <subcellularLocation>
        <location evidence="1">Membrane</location>
        <topology evidence="1">Multi-pass membrane protein</topology>
    </subcellularLocation>
</comment>
<evidence type="ECO:0000256" key="3">
    <source>
        <dbReference type="ARBA" id="ARBA00022989"/>
    </source>
</evidence>
<dbReference type="Pfam" id="PF13520">
    <property type="entry name" value="AA_permease_2"/>
    <property type="match status" value="1"/>
</dbReference>
<protein>
    <recommendedName>
        <fullName evidence="7">Amino acid permease/ SLC12A domain-containing protein</fullName>
    </recommendedName>
</protein>
<dbReference type="EMBL" id="HACM01001812">
    <property type="protein sequence ID" value="CRZ02254.1"/>
    <property type="molecule type" value="Transcribed_RNA"/>
</dbReference>
<evidence type="ECO:0000256" key="2">
    <source>
        <dbReference type="ARBA" id="ARBA00022692"/>
    </source>
</evidence>
<keyword evidence="2 5" id="KW-0812">Transmembrane</keyword>
<dbReference type="GO" id="GO:0015179">
    <property type="term" value="F:L-amino acid transmembrane transporter activity"/>
    <property type="evidence" value="ECO:0007669"/>
    <property type="project" value="TreeGrafter"/>
</dbReference>
<name>A0A0H5R2W4_9EUKA</name>
<evidence type="ECO:0000313" key="6">
    <source>
        <dbReference type="EMBL" id="CRZ02254.1"/>
    </source>
</evidence>
<reference evidence="6" key="1">
    <citation type="submission" date="2015-04" db="EMBL/GenBank/DDBJ databases">
        <title>The genome sequence of the plant pathogenic Rhizarian Plasmodiophora brassicae reveals insights in its biotrophic life cycle and the origin of chitin synthesis.</title>
        <authorList>
            <person name="Schwelm A."/>
            <person name="Fogelqvist J."/>
            <person name="Knaust A."/>
            <person name="Julke S."/>
            <person name="Lilja T."/>
            <person name="Dhandapani V."/>
            <person name="Bonilla-Rosso G."/>
            <person name="Karlsson M."/>
            <person name="Shevchenko A."/>
            <person name="Choi S.R."/>
            <person name="Kim H.G."/>
            <person name="Park J.Y."/>
            <person name="Lim Y.P."/>
            <person name="Ludwig-Muller J."/>
            <person name="Dixelius C."/>
        </authorList>
    </citation>
    <scope>NUCLEOTIDE SEQUENCE</scope>
    <source>
        <tissue evidence="6">Potato root galls</tissue>
    </source>
</reference>
<dbReference type="PANTHER" id="PTHR11785:SF353">
    <property type="entry name" value="METHIONINE TRANSPORTER (EUROFUNG)"/>
    <property type="match status" value="1"/>
</dbReference>
<dbReference type="InterPro" id="IPR050598">
    <property type="entry name" value="AminoAcid_Transporter"/>
</dbReference>
<feature type="transmembrane region" description="Helical" evidence="5">
    <location>
        <begin position="231"/>
        <end position="252"/>
    </location>
</feature>